<protein>
    <recommendedName>
        <fullName evidence="4">Glycosyl transferase family 1 domain-containing protein</fullName>
    </recommendedName>
</protein>
<dbReference type="EMBL" id="BMYK01000015">
    <property type="protein sequence ID" value="GHC91842.1"/>
    <property type="molecule type" value="Genomic_DNA"/>
</dbReference>
<dbReference type="InterPro" id="IPR001296">
    <property type="entry name" value="Glyco_trans_1"/>
</dbReference>
<feature type="domain" description="Glycosyl transferase family 1" evidence="4">
    <location>
        <begin position="43"/>
        <end position="210"/>
    </location>
</feature>
<reference evidence="6" key="1">
    <citation type="journal article" date="2019" name="Int. J. Syst. Evol. Microbiol.">
        <title>The Global Catalogue of Microorganisms (GCM) 10K type strain sequencing project: providing services to taxonomists for standard genome sequencing and annotation.</title>
        <authorList>
            <consortium name="The Broad Institute Genomics Platform"/>
            <consortium name="The Broad Institute Genome Sequencing Center for Infectious Disease"/>
            <person name="Wu L."/>
            <person name="Ma J."/>
        </authorList>
    </citation>
    <scope>NUCLEOTIDE SEQUENCE [LARGE SCALE GENOMIC DNA]</scope>
    <source>
        <strain evidence="6">KCTC 23314</strain>
    </source>
</reference>
<dbReference type="PANTHER" id="PTHR12526">
    <property type="entry name" value="GLYCOSYLTRANSFERASE"/>
    <property type="match status" value="1"/>
</dbReference>
<organism evidence="5 6">
    <name type="scientific">Pseudorhodoferax aquiterrae</name>
    <dbReference type="NCBI Taxonomy" id="747304"/>
    <lineage>
        <taxon>Bacteria</taxon>
        <taxon>Pseudomonadati</taxon>
        <taxon>Pseudomonadota</taxon>
        <taxon>Betaproteobacteria</taxon>
        <taxon>Burkholderiales</taxon>
        <taxon>Comamonadaceae</taxon>
    </lineage>
</organism>
<keyword evidence="2" id="KW-0328">Glycosyltransferase</keyword>
<dbReference type="Proteomes" id="UP000626210">
    <property type="component" value="Unassembled WGS sequence"/>
</dbReference>
<name>A0ABQ3G6W4_9BURK</name>
<comment type="caution">
    <text evidence="5">The sequence shown here is derived from an EMBL/GenBank/DDBJ whole genome shotgun (WGS) entry which is preliminary data.</text>
</comment>
<keyword evidence="3" id="KW-0808">Transferase</keyword>
<sequence length="257" mass="27069">MLCTVCQHSYFHALAMGVAQERLHCVPNGVDAEVFRPDVAPARPTLRAQLGLAQDVPLMGFVGRLSPEKGPELFVQAAQLLQRRCPQMHAVLVGEGPLHSALAQQIEDAGLAARVHLAGGCEDMPGLYPQLQLLVCSSHSEAMPLAVMQAMAAGLPVIATRVGGVPDLVVHGETGWLVPPRDAQALATQAAALLDRPARAQAMGAAARQRAQQQFALGHSAAAMQGLYRALVWPAAVGTRTAAQEPACPPMPCQETP</sequence>
<keyword evidence="6" id="KW-1185">Reference proteome</keyword>
<evidence type="ECO:0000256" key="2">
    <source>
        <dbReference type="ARBA" id="ARBA00022676"/>
    </source>
</evidence>
<proteinExistence type="inferred from homology"/>
<dbReference type="SUPFAM" id="SSF53756">
    <property type="entry name" value="UDP-Glycosyltransferase/glycogen phosphorylase"/>
    <property type="match status" value="1"/>
</dbReference>
<comment type="similarity">
    <text evidence="1">Belongs to the glycosyltransferase group 1 family. Glycosyltransferase 4 subfamily.</text>
</comment>
<dbReference type="Gene3D" id="3.40.50.2000">
    <property type="entry name" value="Glycogen Phosphorylase B"/>
    <property type="match status" value="2"/>
</dbReference>
<evidence type="ECO:0000313" key="6">
    <source>
        <dbReference type="Proteomes" id="UP000626210"/>
    </source>
</evidence>
<accession>A0ABQ3G6W4</accession>
<dbReference type="Pfam" id="PF00534">
    <property type="entry name" value="Glycos_transf_1"/>
    <property type="match status" value="1"/>
</dbReference>
<dbReference type="PANTHER" id="PTHR12526:SF640">
    <property type="entry name" value="COLANIC ACID BIOSYNTHESIS GLYCOSYLTRANSFERASE WCAL-RELATED"/>
    <property type="match status" value="1"/>
</dbReference>
<gene>
    <name evidence="5" type="ORF">GCM10007320_41090</name>
</gene>
<evidence type="ECO:0000313" key="5">
    <source>
        <dbReference type="EMBL" id="GHC91842.1"/>
    </source>
</evidence>
<evidence type="ECO:0000259" key="4">
    <source>
        <dbReference type="Pfam" id="PF00534"/>
    </source>
</evidence>
<evidence type="ECO:0000256" key="3">
    <source>
        <dbReference type="ARBA" id="ARBA00022679"/>
    </source>
</evidence>
<evidence type="ECO:0000256" key="1">
    <source>
        <dbReference type="ARBA" id="ARBA00009481"/>
    </source>
</evidence>